<dbReference type="InterPro" id="IPR050356">
    <property type="entry name" value="SulA_CellDiv_inhibitor"/>
</dbReference>
<keyword evidence="6" id="KW-0808">Transferase</keyword>
<evidence type="ECO:0000256" key="4">
    <source>
        <dbReference type="SAM" id="MobiDB-lite"/>
    </source>
</evidence>
<keyword evidence="7" id="KW-1185">Reference proteome</keyword>
<dbReference type="Gene3D" id="3.40.1170.60">
    <property type="match status" value="1"/>
</dbReference>
<feature type="domain" description="UmuC" evidence="5">
    <location>
        <begin position="51"/>
        <end position="174"/>
    </location>
</feature>
<gene>
    <name evidence="6" type="primary">dinB_2</name>
    <name evidence="6" type="ORF">Bravens_01211</name>
</gene>
<dbReference type="Pfam" id="PF00817">
    <property type="entry name" value="IMS"/>
    <property type="match status" value="1"/>
</dbReference>
<dbReference type="Proteomes" id="UP000243589">
    <property type="component" value="Unassembled WGS sequence"/>
</dbReference>
<keyword evidence="6" id="KW-0548">Nucleotidyltransferase</keyword>
<dbReference type="PROSITE" id="PS50173">
    <property type="entry name" value="UMUC"/>
    <property type="match status" value="1"/>
</dbReference>
<protein>
    <submittedName>
        <fullName evidence="6">DNA polymerase IV</fullName>
        <ecNumber evidence="6">2.7.7.7</ecNumber>
    </submittedName>
</protein>
<feature type="region of interest" description="Disordered" evidence="4">
    <location>
        <begin position="341"/>
        <end position="366"/>
    </location>
</feature>
<dbReference type="InterPro" id="IPR043502">
    <property type="entry name" value="DNA/RNA_pol_sf"/>
</dbReference>
<evidence type="ECO:0000313" key="7">
    <source>
        <dbReference type="Proteomes" id="UP000243589"/>
    </source>
</evidence>
<evidence type="ECO:0000259" key="5">
    <source>
        <dbReference type="PROSITE" id="PS50173"/>
    </source>
</evidence>
<feature type="compositionally biased region" description="Polar residues" evidence="4">
    <location>
        <begin position="424"/>
        <end position="435"/>
    </location>
</feature>
<dbReference type="SUPFAM" id="SSF56672">
    <property type="entry name" value="DNA/RNA polymerases"/>
    <property type="match status" value="1"/>
</dbReference>
<feature type="region of interest" description="Disordered" evidence="4">
    <location>
        <begin position="1"/>
        <end position="22"/>
    </location>
</feature>
<dbReference type="PANTHER" id="PTHR35369">
    <property type="entry name" value="BLR3025 PROTEIN-RELATED"/>
    <property type="match status" value="1"/>
</dbReference>
<dbReference type="PANTHER" id="PTHR35369:SF2">
    <property type="entry name" value="BLR3025 PROTEIN"/>
    <property type="match status" value="1"/>
</dbReference>
<dbReference type="AlphaFoldDB" id="A0A150H831"/>
<accession>A0A150H831</accession>
<reference evidence="6 7" key="1">
    <citation type="submission" date="2016-01" db="EMBL/GenBank/DDBJ databases">
        <title>Use of Whole Genome Sequencing to ascertain that Brevibacterium massiliense (Roux, Raoult 2009) is a later heterotypic synonym of Brevibacterium ravenspurgense (Mages 2008).</title>
        <authorList>
            <person name="Bernier A.-M."/>
            <person name="Burdz T."/>
            <person name="Huynh C."/>
            <person name="Pachecho A.L."/>
            <person name="Wiebe D."/>
            <person name="Bonner C."/>
            <person name="Bernard K."/>
        </authorList>
    </citation>
    <scope>NUCLEOTIDE SEQUENCE [LARGE SCALE GENOMIC DNA]</scope>
    <source>
        <strain evidence="6 7">CCUG56047</strain>
    </source>
</reference>
<dbReference type="Gene3D" id="3.30.70.270">
    <property type="match status" value="1"/>
</dbReference>
<dbReference type="InterPro" id="IPR001126">
    <property type="entry name" value="UmuC"/>
</dbReference>
<evidence type="ECO:0000256" key="3">
    <source>
        <dbReference type="ARBA" id="ARBA00025589"/>
    </source>
</evidence>
<dbReference type="RefSeq" id="WP_082791054.1">
    <property type="nucleotide sequence ID" value="NZ_LQQC01000010.1"/>
</dbReference>
<comment type="function">
    <text evidence="3">Poorly processive, error-prone DNA polymerase involved in untargeted mutagenesis. Copies undamaged DNA at stalled replication forks, which arise in vivo from mismatched or misaligned primer ends. These misaligned primers can be extended by PolIV. Exhibits no 3'-5' exonuclease (proofreading) activity. May be involved in translesional synthesis, in conjunction with the beta clamp from PolIII.</text>
</comment>
<evidence type="ECO:0000313" key="6">
    <source>
        <dbReference type="EMBL" id="KXZ58174.1"/>
    </source>
</evidence>
<evidence type="ECO:0000256" key="2">
    <source>
        <dbReference type="ARBA" id="ARBA00022763"/>
    </source>
</evidence>
<dbReference type="EMBL" id="LQQC01000010">
    <property type="protein sequence ID" value="KXZ58174.1"/>
    <property type="molecule type" value="Genomic_DNA"/>
</dbReference>
<organism evidence="6 7">
    <name type="scientific">Brevibacterium ravenspurgense</name>
    <dbReference type="NCBI Taxonomy" id="479117"/>
    <lineage>
        <taxon>Bacteria</taxon>
        <taxon>Bacillati</taxon>
        <taxon>Actinomycetota</taxon>
        <taxon>Actinomycetes</taxon>
        <taxon>Micrococcales</taxon>
        <taxon>Brevibacteriaceae</taxon>
        <taxon>Brevibacterium</taxon>
    </lineage>
</organism>
<dbReference type="GO" id="GO:0006281">
    <property type="term" value="P:DNA repair"/>
    <property type="evidence" value="ECO:0007669"/>
    <property type="project" value="InterPro"/>
</dbReference>
<keyword evidence="2" id="KW-0227">DNA damage</keyword>
<comment type="similarity">
    <text evidence="1">Belongs to the DNA polymerase type-Y family.</text>
</comment>
<comment type="caution">
    <text evidence="6">The sequence shown here is derived from an EMBL/GenBank/DDBJ whole genome shotgun (WGS) entry which is preliminary data.</text>
</comment>
<evidence type="ECO:0000256" key="1">
    <source>
        <dbReference type="ARBA" id="ARBA00010945"/>
    </source>
</evidence>
<name>A0A150H831_9MICO</name>
<dbReference type="PATRIC" id="fig|479117.4.peg.1207"/>
<dbReference type="GO" id="GO:0003887">
    <property type="term" value="F:DNA-directed DNA polymerase activity"/>
    <property type="evidence" value="ECO:0007669"/>
    <property type="project" value="UniProtKB-EC"/>
</dbReference>
<dbReference type="EC" id="2.7.7.7" evidence="6"/>
<feature type="region of interest" description="Disordered" evidence="4">
    <location>
        <begin position="418"/>
        <end position="438"/>
    </location>
</feature>
<sequence>MSDAHRSGTAGSAVQKQPAEPGGTLRTLVLHVPDFTAVAHAEAAGVSPSTPAVVLHAGRVISADAQARAAGIAVGLNRRAVGHRCPQAAVLNYSEDTEQRLFARSVGILEDRMARFTLLRPGTIGVPVSSFARTHTEDTAAEELLTALTDATGWEVLAGIADSPFAAVLAAHRSHRVEPGQTAEFLAPLPVSTLAEAHPERYADFTQQLGRLGLGTLGDLAALSADSVYTRFGSVGQTARLLAAGLTESLPATHLRTADVTVSCPIEPPTGRTDALSFYARSAAADLFRRVRSTGLVCTQVTVVLHASGAEAEQRTWRLPDMDESHIADRVRWQADGWLATRGGSAEPQASTAASPPDTGDGTDDGISLIELTAAELVRPLENTADLFSTRSGDVSRTLERLQGLFGPDAVRVPHVQGGREPSETNLWTPWQQTPRPLRDSRAPWPGALPAPQPTLVDTADIDLLDAHGSTVVARPSGLDSPPDRIVWPGGEHSRVIAYSSAWPVEAEWWDPPGQYRVRLQVLTDDDRALLLKKENGQWSIAGRYE</sequence>
<dbReference type="InterPro" id="IPR043128">
    <property type="entry name" value="Rev_trsase/Diguanyl_cyclase"/>
</dbReference>
<proteinExistence type="inferred from homology"/>